<protein>
    <submittedName>
        <fullName evidence="2">Uncharacterized protein</fullName>
    </submittedName>
</protein>
<name>A0A0A9BAC0_ARUDO</name>
<reference evidence="2" key="1">
    <citation type="submission" date="2014-09" db="EMBL/GenBank/DDBJ databases">
        <authorList>
            <person name="Magalhaes I.L.F."/>
            <person name="Oliveira U."/>
            <person name="Santos F.R."/>
            <person name="Vidigal T.H.D.A."/>
            <person name="Brescovit A.D."/>
            <person name="Santos A.J."/>
        </authorList>
    </citation>
    <scope>NUCLEOTIDE SEQUENCE</scope>
    <source>
        <tissue evidence="2">Shoot tissue taken approximately 20 cm above the soil surface</tissue>
    </source>
</reference>
<proteinExistence type="predicted"/>
<organism evidence="2">
    <name type="scientific">Arundo donax</name>
    <name type="common">Giant reed</name>
    <name type="synonym">Donax arundinaceus</name>
    <dbReference type="NCBI Taxonomy" id="35708"/>
    <lineage>
        <taxon>Eukaryota</taxon>
        <taxon>Viridiplantae</taxon>
        <taxon>Streptophyta</taxon>
        <taxon>Embryophyta</taxon>
        <taxon>Tracheophyta</taxon>
        <taxon>Spermatophyta</taxon>
        <taxon>Magnoliopsida</taxon>
        <taxon>Liliopsida</taxon>
        <taxon>Poales</taxon>
        <taxon>Poaceae</taxon>
        <taxon>PACMAD clade</taxon>
        <taxon>Arundinoideae</taxon>
        <taxon>Arundineae</taxon>
        <taxon>Arundo</taxon>
    </lineage>
</organism>
<feature type="region of interest" description="Disordered" evidence="1">
    <location>
        <begin position="1"/>
        <end position="28"/>
    </location>
</feature>
<reference evidence="2" key="2">
    <citation type="journal article" date="2015" name="Data Brief">
        <title>Shoot transcriptome of the giant reed, Arundo donax.</title>
        <authorList>
            <person name="Barrero R.A."/>
            <person name="Guerrero F.D."/>
            <person name="Moolhuijzen P."/>
            <person name="Goolsby J.A."/>
            <person name="Tidwell J."/>
            <person name="Bellgard S.E."/>
            <person name="Bellgard M.I."/>
        </authorList>
    </citation>
    <scope>NUCLEOTIDE SEQUENCE</scope>
    <source>
        <tissue evidence="2">Shoot tissue taken approximately 20 cm above the soil surface</tissue>
    </source>
</reference>
<feature type="compositionally biased region" description="Basic residues" evidence="1">
    <location>
        <begin position="17"/>
        <end position="28"/>
    </location>
</feature>
<dbReference type="EMBL" id="GBRH01237604">
    <property type="protein sequence ID" value="JAD60291.1"/>
    <property type="molecule type" value="Transcribed_RNA"/>
</dbReference>
<sequence>MIKEKPRRSKESMGTTKLKRNSGRSKGH</sequence>
<dbReference type="AlphaFoldDB" id="A0A0A9BAC0"/>
<evidence type="ECO:0000313" key="2">
    <source>
        <dbReference type="EMBL" id="JAD60291.1"/>
    </source>
</evidence>
<evidence type="ECO:0000256" key="1">
    <source>
        <dbReference type="SAM" id="MobiDB-lite"/>
    </source>
</evidence>
<accession>A0A0A9BAC0</accession>